<dbReference type="InterPro" id="IPR001810">
    <property type="entry name" value="F-box_dom"/>
</dbReference>
<organism evidence="4 5">
    <name type="scientific">Cadophora malorum</name>
    <dbReference type="NCBI Taxonomy" id="108018"/>
    <lineage>
        <taxon>Eukaryota</taxon>
        <taxon>Fungi</taxon>
        <taxon>Dikarya</taxon>
        <taxon>Ascomycota</taxon>
        <taxon>Pezizomycotina</taxon>
        <taxon>Leotiomycetes</taxon>
        <taxon>Helotiales</taxon>
        <taxon>Ploettnerulaceae</taxon>
        <taxon>Cadophora</taxon>
    </lineage>
</organism>
<dbReference type="InterPro" id="IPR032675">
    <property type="entry name" value="LRR_dom_sf"/>
</dbReference>
<dbReference type="PANTHER" id="PTHR22904:SF523">
    <property type="entry name" value="STRESS-INDUCED-PHOSPHOPROTEIN 1"/>
    <property type="match status" value="1"/>
</dbReference>
<protein>
    <recommendedName>
        <fullName evidence="3">F-box domain-containing protein</fullName>
    </recommendedName>
</protein>
<dbReference type="PROSITE" id="PS50181">
    <property type="entry name" value="FBOX"/>
    <property type="match status" value="1"/>
</dbReference>
<evidence type="ECO:0000256" key="1">
    <source>
        <dbReference type="ARBA" id="ARBA00022737"/>
    </source>
</evidence>
<dbReference type="SUPFAM" id="SSF81383">
    <property type="entry name" value="F-box domain"/>
    <property type="match status" value="1"/>
</dbReference>
<name>A0A8H7TJ19_9HELO</name>
<reference evidence="4" key="1">
    <citation type="submission" date="2021-02" db="EMBL/GenBank/DDBJ databases">
        <title>Genome sequence Cadophora malorum strain M34.</title>
        <authorList>
            <person name="Stefanovic E."/>
            <person name="Vu D."/>
            <person name="Scully C."/>
            <person name="Dijksterhuis J."/>
            <person name="Roader J."/>
            <person name="Houbraken J."/>
        </authorList>
    </citation>
    <scope>NUCLEOTIDE SEQUENCE</scope>
    <source>
        <strain evidence="4">M34</strain>
    </source>
</reference>
<evidence type="ECO:0000313" key="4">
    <source>
        <dbReference type="EMBL" id="KAG4419841.1"/>
    </source>
</evidence>
<dbReference type="Gene3D" id="3.80.10.10">
    <property type="entry name" value="Ribonuclease Inhibitor"/>
    <property type="match status" value="1"/>
</dbReference>
<gene>
    <name evidence="4" type="ORF">IFR04_007060</name>
</gene>
<keyword evidence="2" id="KW-0802">TPR repeat</keyword>
<evidence type="ECO:0000313" key="5">
    <source>
        <dbReference type="Proteomes" id="UP000664132"/>
    </source>
</evidence>
<dbReference type="OrthoDB" id="629492at2759"/>
<keyword evidence="5" id="KW-1185">Reference proteome</keyword>
<dbReference type="GO" id="GO:0051879">
    <property type="term" value="F:Hsp90 protein binding"/>
    <property type="evidence" value="ECO:0007669"/>
    <property type="project" value="TreeGrafter"/>
</dbReference>
<dbReference type="SMART" id="SM00256">
    <property type="entry name" value="FBOX"/>
    <property type="match status" value="1"/>
</dbReference>
<dbReference type="Pfam" id="PF13516">
    <property type="entry name" value="LRR_6"/>
    <property type="match status" value="1"/>
</dbReference>
<dbReference type="Pfam" id="PF12937">
    <property type="entry name" value="F-box-like"/>
    <property type="match status" value="1"/>
</dbReference>
<dbReference type="PANTHER" id="PTHR22904">
    <property type="entry name" value="TPR REPEAT CONTAINING PROTEIN"/>
    <property type="match status" value="1"/>
</dbReference>
<accession>A0A8H7TJ19</accession>
<dbReference type="EMBL" id="JAFJYH010000097">
    <property type="protein sequence ID" value="KAG4419841.1"/>
    <property type="molecule type" value="Genomic_DNA"/>
</dbReference>
<dbReference type="SUPFAM" id="SSF48452">
    <property type="entry name" value="TPR-like"/>
    <property type="match status" value="1"/>
</dbReference>
<dbReference type="Proteomes" id="UP000664132">
    <property type="component" value="Unassembled WGS sequence"/>
</dbReference>
<dbReference type="InterPro" id="IPR001611">
    <property type="entry name" value="Leu-rich_rpt"/>
</dbReference>
<keyword evidence="1" id="KW-0677">Repeat</keyword>
<dbReference type="InterPro" id="IPR011990">
    <property type="entry name" value="TPR-like_helical_dom_sf"/>
</dbReference>
<sequence length="563" mass="62909">MARKTDQEEGMNAIERGRFRYKQKDYDGALEAFNEAVASYSDHMLLSALDSRAATYEKLEQLMPALRDGKTMIEMKPKMSKGYLRTGKILQLQGKEQLALQIYARGLAKVASGTDKERQHLVMFHEKLRQALKPGKSMDFIERLPLELALMICQNLPMRDRVICLAVSKGWKNVLESSTHLWTTLDTTHARRAVSLRSMKIHFRRSKYTLDRAVITLKAYIDAEKMKFITKTCKNLRELHIAGNGVIGDTLYCGLPGNTALQMISTSHGTEIPLHAVQSVIKACHKSLVDIKFLQIRGSKAGFIPGKWSKSESLRFIHLKAGQDTCLDFDGLRDNTPNATSAILTNWKISANLVDATAWRYLERLDLTDTQITRLPKLPPTLKHLVLSENPQLNLGPDEERPTLLPLLEAFACASTSLNSEALKILTAASIKSGSLKRLTIGDRIVNPNVGLVKEEFPPCETLEELSLASMILNDRTALEIVSLYPNLKRLDISATHITGVAVKAFVSMGLKWLKINECDRISADAVEWARGKDIEIIHNLLSRGVRVRGAARFADSVFGSSF</sequence>
<dbReference type="Gene3D" id="1.25.40.10">
    <property type="entry name" value="Tetratricopeptide repeat domain"/>
    <property type="match status" value="1"/>
</dbReference>
<evidence type="ECO:0000259" key="3">
    <source>
        <dbReference type="PROSITE" id="PS50181"/>
    </source>
</evidence>
<proteinExistence type="predicted"/>
<dbReference type="Gene3D" id="1.20.1280.50">
    <property type="match status" value="1"/>
</dbReference>
<evidence type="ECO:0000256" key="2">
    <source>
        <dbReference type="ARBA" id="ARBA00022803"/>
    </source>
</evidence>
<comment type="caution">
    <text evidence="4">The sequence shown here is derived from an EMBL/GenBank/DDBJ whole genome shotgun (WGS) entry which is preliminary data.</text>
</comment>
<feature type="domain" description="F-box" evidence="3">
    <location>
        <begin position="138"/>
        <end position="185"/>
    </location>
</feature>
<dbReference type="InterPro" id="IPR036047">
    <property type="entry name" value="F-box-like_dom_sf"/>
</dbReference>
<dbReference type="AlphaFoldDB" id="A0A8H7TJ19"/>
<dbReference type="SUPFAM" id="SSF52047">
    <property type="entry name" value="RNI-like"/>
    <property type="match status" value="1"/>
</dbReference>